<keyword evidence="4" id="KW-1185">Reference proteome</keyword>
<dbReference type="RefSeq" id="WP_206724306.1">
    <property type="nucleotide sequence ID" value="NZ_CP071090.1"/>
</dbReference>
<sequence length="332" mass="36529">MNRQESALFFGSLLLWIPLLLGLVVGTWLRKRVHPRVIAPSRLLGRTASSGVTRLWNIASILGWVGVMLACGGMMAPRTLAWLQTLGTLPFEPTPRLLQGVALFAAFMVGYTVGAMPRGAATQQLPQELANVPGATVSTPGPGNGQPVNTYSNTRLFAVIGGTMAVGLGLGALSTGLKKGGFLTTSDVGGLPELARIQEQLRPLEACSLTYQRRDRRGHRNYPYSVFIESCTLGEYISVIVDVPGTWAGKGVGFEMTRSSMSEPWEILVEKADVPFPELKEALEHFAPLIAAQYPEKLRERREEANKMERHLKERERLEQERKERAKTSYPD</sequence>
<evidence type="ECO:0000256" key="2">
    <source>
        <dbReference type="SAM" id="Phobius"/>
    </source>
</evidence>
<keyword evidence="2" id="KW-1133">Transmembrane helix</keyword>
<accession>A0ABX7NV98</accession>
<feature type="transmembrane region" description="Helical" evidence="2">
    <location>
        <begin position="6"/>
        <end position="29"/>
    </location>
</feature>
<organism evidence="3 4">
    <name type="scientific">Pyxidicoccus parkwayensis</name>
    <dbReference type="NCBI Taxonomy" id="2813578"/>
    <lineage>
        <taxon>Bacteria</taxon>
        <taxon>Pseudomonadati</taxon>
        <taxon>Myxococcota</taxon>
        <taxon>Myxococcia</taxon>
        <taxon>Myxococcales</taxon>
        <taxon>Cystobacterineae</taxon>
        <taxon>Myxococcaceae</taxon>
        <taxon>Pyxidicoccus</taxon>
    </lineage>
</organism>
<evidence type="ECO:0000313" key="3">
    <source>
        <dbReference type="EMBL" id="QSQ22730.1"/>
    </source>
</evidence>
<feature type="transmembrane region" description="Helical" evidence="2">
    <location>
        <begin position="55"/>
        <end position="77"/>
    </location>
</feature>
<gene>
    <name evidence="3" type="ORF">JY651_47830</name>
</gene>
<keyword evidence="2" id="KW-0472">Membrane</keyword>
<dbReference type="Proteomes" id="UP000662747">
    <property type="component" value="Chromosome"/>
</dbReference>
<keyword evidence="2" id="KW-0812">Transmembrane</keyword>
<feature type="region of interest" description="Disordered" evidence="1">
    <location>
        <begin position="300"/>
        <end position="332"/>
    </location>
</feature>
<protein>
    <submittedName>
        <fullName evidence="3">Uncharacterized protein</fullName>
    </submittedName>
</protein>
<proteinExistence type="predicted"/>
<reference evidence="3 4" key="1">
    <citation type="submission" date="2021-02" db="EMBL/GenBank/DDBJ databases">
        <title>De Novo genome assembly of isolated myxobacteria.</title>
        <authorList>
            <person name="Stevens D.C."/>
        </authorList>
    </citation>
    <scope>NUCLEOTIDE SEQUENCE [LARGE SCALE GENOMIC DNA]</scope>
    <source>
        <strain evidence="4">SCPEA02</strain>
    </source>
</reference>
<evidence type="ECO:0000256" key="1">
    <source>
        <dbReference type="SAM" id="MobiDB-lite"/>
    </source>
</evidence>
<dbReference type="EMBL" id="CP071090">
    <property type="protein sequence ID" value="QSQ22730.1"/>
    <property type="molecule type" value="Genomic_DNA"/>
</dbReference>
<feature type="transmembrane region" description="Helical" evidence="2">
    <location>
        <begin position="97"/>
        <end position="116"/>
    </location>
</feature>
<evidence type="ECO:0000313" key="4">
    <source>
        <dbReference type="Proteomes" id="UP000662747"/>
    </source>
</evidence>
<name>A0ABX7NV98_9BACT</name>